<evidence type="ECO:0000256" key="3">
    <source>
        <dbReference type="PROSITE-ProRule" id="PRU00023"/>
    </source>
</evidence>
<geneLocation type="mitochondrion" evidence="5"/>
<evidence type="ECO:0000313" key="5">
    <source>
        <dbReference type="EMBL" id="SPR01301.1"/>
    </source>
</evidence>
<reference evidence="5 6" key="1">
    <citation type="submission" date="2018-03" db="EMBL/GenBank/DDBJ databases">
        <authorList>
            <person name="Fogelqvist J."/>
        </authorList>
    </citation>
    <scope>NUCLEOTIDE SEQUENCE [LARGE SCALE GENOMIC DNA]</scope>
</reference>
<sequence length="197" mass="20634">MTSTHARLRDEGGGEPPVMEGADGERLPAEIVLRRAACTGDLERMRAALAQGADVNWSDMRRAPTSTDESSPVTGDTALHIAAQYGHMDAAVLLCQAGADVEARSRIGSTALHRAASEGHANVVAFLAEQMGASVHAVNKIGNTALHAAVCARQPAAAAELIRAMRGDGIHARNNIGMRAVDYADGCRDLQTLFDGP</sequence>
<feature type="repeat" description="ANK" evidence="3">
    <location>
        <begin position="74"/>
        <end position="106"/>
    </location>
</feature>
<evidence type="ECO:0000256" key="4">
    <source>
        <dbReference type="SAM" id="MobiDB-lite"/>
    </source>
</evidence>
<dbReference type="PANTHER" id="PTHR24171:SF9">
    <property type="entry name" value="ANKYRIN REPEAT DOMAIN-CONTAINING PROTEIN 39"/>
    <property type="match status" value="1"/>
</dbReference>
<dbReference type="Proteomes" id="UP000290189">
    <property type="component" value="Unassembled WGS sequence"/>
</dbReference>
<dbReference type="Pfam" id="PF12796">
    <property type="entry name" value="Ank_2"/>
    <property type="match status" value="1"/>
</dbReference>
<keyword evidence="2 3" id="KW-0040">ANK repeat</keyword>
<dbReference type="PROSITE" id="PS50088">
    <property type="entry name" value="ANK_REPEAT"/>
    <property type="match status" value="2"/>
</dbReference>
<dbReference type="Gene3D" id="1.25.40.20">
    <property type="entry name" value="Ankyrin repeat-containing domain"/>
    <property type="match status" value="2"/>
</dbReference>
<dbReference type="PANTHER" id="PTHR24171">
    <property type="entry name" value="ANKYRIN REPEAT DOMAIN-CONTAINING PROTEIN 39-RELATED"/>
    <property type="match status" value="1"/>
</dbReference>
<dbReference type="SMART" id="SM00248">
    <property type="entry name" value="ANK"/>
    <property type="match status" value="4"/>
</dbReference>
<dbReference type="EMBL" id="OVEO01000017">
    <property type="protein sequence ID" value="SPR01301.1"/>
    <property type="molecule type" value="Genomic_DNA"/>
</dbReference>
<evidence type="ECO:0000256" key="2">
    <source>
        <dbReference type="ARBA" id="ARBA00023043"/>
    </source>
</evidence>
<proteinExistence type="predicted"/>
<dbReference type="PROSITE" id="PS50297">
    <property type="entry name" value="ANK_REP_REGION"/>
    <property type="match status" value="1"/>
</dbReference>
<feature type="region of interest" description="Disordered" evidence="4">
    <location>
        <begin position="1"/>
        <end position="25"/>
    </location>
</feature>
<protein>
    <submittedName>
        <fullName evidence="5">Uncharacterized protein</fullName>
    </submittedName>
</protein>
<accession>A0A3P3YM66</accession>
<keyword evidence="1" id="KW-0677">Repeat</keyword>
<dbReference type="SUPFAM" id="SSF48403">
    <property type="entry name" value="Ankyrin repeat"/>
    <property type="match status" value="1"/>
</dbReference>
<feature type="repeat" description="ANK" evidence="3">
    <location>
        <begin position="107"/>
        <end position="140"/>
    </location>
</feature>
<dbReference type="AlphaFoldDB" id="A0A3P3YM66"/>
<name>A0A3P3YM66_PLABS</name>
<keyword evidence="5" id="KW-0496">Mitochondrion</keyword>
<dbReference type="InterPro" id="IPR002110">
    <property type="entry name" value="Ankyrin_rpt"/>
</dbReference>
<gene>
    <name evidence="5" type="ORF">PLBR_LOCUS8516</name>
</gene>
<evidence type="ECO:0000313" key="6">
    <source>
        <dbReference type="Proteomes" id="UP000290189"/>
    </source>
</evidence>
<dbReference type="InterPro" id="IPR036770">
    <property type="entry name" value="Ankyrin_rpt-contain_sf"/>
</dbReference>
<evidence type="ECO:0000256" key="1">
    <source>
        <dbReference type="ARBA" id="ARBA00022737"/>
    </source>
</evidence>
<organism evidence="5 6">
    <name type="scientific">Plasmodiophora brassicae</name>
    <name type="common">Clubroot disease agent</name>
    <dbReference type="NCBI Taxonomy" id="37360"/>
    <lineage>
        <taxon>Eukaryota</taxon>
        <taxon>Sar</taxon>
        <taxon>Rhizaria</taxon>
        <taxon>Endomyxa</taxon>
        <taxon>Phytomyxea</taxon>
        <taxon>Plasmodiophorida</taxon>
        <taxon>Plasmodiophoridae</taxon>
        <taxon>Plasmodiophora</taxon>
    </lineage>
</organism>